<feature type="binding site" evidence="14 15">
    <location>
        <position position="81"/>
    </location>
    <ligand>
        <name>a divalent metal cation</name>
        <dbReference type="ChEBI" id="CHEBI:60240"/>
    </ligand>
</feature>
<evidence type="ECO:0000256" key="2">
    <source>
        <dbReference type="ARBA" id="ARBA00001946"/>
    </source>
</evidence>
<dbReference type="Gene3D" id="3.30.420.10">
    <property type="entry name" value="Ribonuclease H-like superfamily/Ribonuclease H"/>
    <property type="match status" value="1"/>
</dbReference>
<sequence>MMTMKESIKEIEAHLRVMQSDDDPRLHQWKNDDRKGVERLLHSFYKRLQKKQLMHERFVEMSSFEREARENRYLFIAGVDEVGRGPLAGPVVAAAVILPEGFYLPGLDDSKKLNESAKARFFDLITQQAISIGIGYASAKEIDEVNIYQATKIAMQRALNALEVIPDMLLIDAMTLDVETSQQSIIKGDARSVSIAAASVVAKVTRDRYMAELANTYPSYKFERNAGYGTKEHLEGLHTDGPCKEHRFSFEPVRVLTK</sequence>
<keyword evidence="12 14" id="KW-0378">Hydrolase</keyword>
<evidence type="ECO:0000256" key="6">
    <source>
        <dbReference type="ARBA" id="ARBA00012180"/>
    </source>
</evidence>
<evidence type="ECO:0000313" key="19">
    <source>
        <dbReference type="Proteomes" id="UP001556040"/>
    </source>
</evidence>
<dbReference type="GO" id="GO:0004523">
    <property type="term" value="F:RNA-DNA hybrid ribonuclease activity"/>
    <property type="evidence" value="ECO:0007669"/>
    <property type="project" value="UniProtKB-EC"/>
</dbReference>
<dbReference type="InterPro" id="IPR012337">
    <property type="entry name" value="RNaseH-like_sf"/>
</dbReference>
<keyword evidence="11 14" id="KW-0255">Endonuclease</keyword>
<keyword evidence="13 14" id="KW-0464">Manganese</keyword>
<dbReference type="Pfam" id="PF01351">
    <property type="entry name" value="RNase_HII"/>
    <property type="match status" value="1"/>
</dbReference>
<feature type="binding site" evidence="14 15">
    <location>
        <position position="172"/>
    </location>
    <ligand>
        <name>a divalent metal cation</name>
        <dbReference type="ChEBI" id="CHEBI:60240"/>
    </ligand>
</feature>
<feature type="binding site" evidence="14 15">
    <location>
        <position position="80"/>
    </location>
    <ligand>
        <name>a divalent metal cation</name>
        <dbReference type="ChEBI" id="CHEBI:60240"/>
    </ligand>
</feature>
<comment type="function">
    <text evidence="3 14 16">Endonuclease that specifically degrades the RNA of RNA-DNA hybrids.</text>
</comment>
<evidence type="ECO:0000256" key="10">
    <source>
        <dbReference type="ARBA" id="ARBA00022723"/>
    </source>
</evidence>
<keyword evidence="19" id="KW-1185">Reference proteome</keyword>
<evidence type="ECO:0000256" key="16">
    <source>
        <dbReference type="RuleBase" id="RU003515"/>
    </source>
</evidence>
<dbReference type="CDD" id="cd07182">
    <property type="entry name" value="RNase_HII_bacteria_HII_like"/>
    <property type="match status" value="1"/>
</dbReference>
<comment type="cofactor">
    <cofactor evidence="14 15">
        <name>Mn(2+)</name>
        <dbReference type="ChEBI" id="CHEBI:29035"/>
    </cofactor>
    <cofactor evidence="14 15">
        <name>Mg(2+)</name>
        <dbReference type="ChEBI" id="CHEBI:18420"/>
    </cofactor>
    <text evidence="14 15">Manganese or magnesium. Binds 1 divalent metal ion per monomer in the absence of substrate. May bind a second metal ion after substrate binding.</text>
</comment>
<dbReference type="NCBIfam" id="NF000594">
    <property type="entry name" value="PRK00015.1-1"/>
    <property type="match status" value="1"/>
</dbReference>
<proteinExistence type="inferred from homology"/>
<evidence type="ECO:0000256" key="5">
    <source>
        <dbReference type="ARBA" id="ARBA00007383"/>
    </source>
</evidence>
<comment type="catalytic activity">
    <reaction evidence="1 14 15 16">
        <text>Endonucleolytic cleavage to 5'-phosphomonoester.</text>
        <dbReference type="EC" id="3.1.26.4"/>
    </reaction>
</comment>
<keyword evidence="10 14" id="KW-0479">Metal-binding</keyword>
<dbReference type="PROSITE" id="PS51975">
    <property type="entry name" value="RNASE_H_2"/>
    <property type="match status" value="1"/>
</dbReference>
<dbReference type="InterPro" id="IPR036397">
    <property type="entry name" value="RNaseH_sf"/>
</dbReference>
<dbReference type="InterPro" id="IPR022898">
    <property type="entry name" value="RNase_HII"/>
</dbReference>
<dbReference type="RefSeq" id="WP_367778801.1">
    <property type="nucleotide sequence ID" value="NZ_JBFMIA010000003.1"/>
</dbReference>
<keyword evidence="8 14" id="KW-0963">Cytoplasm</keyword>
<evidence type="ECO:0000259" key="17">
    <source>
        <dbReference type="PROSITE" id="PS51975"/>
    </source>
</evidence>
<gene>
    <name evidence="14" type="primary">rnhB</name>
    <name evidence="18" type="ORF">AB1471_05855</name>
</gene>
<dbReference type="InterPro" id="IPR024567">
    <property type="entry name" value="RNase_HII/HIII_dom"/>
</dbReference>
<comment type="caution">
    <text evidence="18">The sequence shown here is derived from an EMBL/GenBank/DDBJ whole genome shotgun (WGS) entry which is preliminary data.</text>
</comment>
<name>A0ABV3Q3A6_9BACL</name>
<dbReference type="EMBL" id="JBFMIA010000003">
    <property type="protein sequence ID" value="MEW9501323.1"/>
    <property type="molecule type" value="Genomic_DNA"/>
</dbReference>
<evidence type="ECO:0000256" key="9">
    <source>
        <dbReference type="ARBA" id="ARBA00022722"/>
    </source>
</evidence>
<feature type="domain" description="RNase H type-2" evidence="17">
    <location>
        <begin position="74"/>
        <end position="258"/>
    </location>
</feature>
<dbReference type="SUPFAM" id="SSF53098">
    <property type="entry name" value="Ribonuclease H-like"/>
    <property type="match status" value="1"/>
</dbReference>
<keyword evidence="9 14" id="KW-0540">Nuclease</keyword>
<evidence type="ECO:0000256" key="7">
    <source>
        <dbReference type="ARBA" id="ARBA00019179"/>
    </source>
</evidence>
<evidence type="ECO:0000256" key="12">
    <source>
        <dbReference type="ARBA" id="ARBA00022801"/>
    </source>
</evidence>
<comment type="subcellular location">
    <subcellularLocation>
        <location evidence="4 14">Cytoplasm</location>
    </subcellularLocation>
</comment>
<evidence type="ECO:0000256" key="4">
    <source>
        <dbReference type="ARBA" id="ARBA00004496"/>
    </source>
</evidence>
<dbReference type="InterPro" id="IPR001352">
    <property type="entry name" value="RNase_HII/HIII"/>
</dbReference>
<dbReference type="NCBIfam" id="NF000595">
    <property type="entry name" value="PRK00015.1-3"/>
    <property type="match status" value="1"/>
</dbReference>
<organism evidence="18 19">
    <name type="scientific">Jeotgalibacillus marinus</name>
    <dbReference type="NCBI Taxonomy" id="86667"/>
    <lineage>
        <taxon>Bacteria</taxon>
        <taxon>Bacillati</taxon>
        <taxon>Bacillota</taxon>
        <taxon>Bacilli</taxon>
        <taxon>Bacillales</taxon>
        <taxon>Caryophanaceae</taxon>
        <taxon>Jeotgalibacillus</taxon>
    </lineage>
</organism>
<evidence type="ECO:0000313" key="18">
    <source>
        <dbReference type="EMBL" id="MEW9501323.1"/>
    </source>
</evidence>
<protein>
    <recommendedName>
        <fullName evidence="7 14">Ribonuclease HII</fullName>
        <shortName evidence="14">RNase HII</shortName>
        <ecNumber evidence="6 14">3.1.26.4</ecNumber>
    </recommendedName>
</protein>
<evidence type="ECO:0000256" key="1">
    <source>
        <dbReference type="ARBA" id="ARBA00000077"/>
    </source>
</evidence>
<dbReference type="HAMAP" id="MF_00052_B">
    <property type="entry name" value="RNase_HII_B"/>
    <property type="match status" value="1"/>
</dbReference>
<comment type="cofactor">
    <cofactor evidence="2">
        <name>Mg(2+)</name>
        <dbReference type="ChEBI" id="CHEBI:18420"/>
    </cofactor>
</comment>
<evidence type="ECO:0000256" key="3">
    <source>
        <dbReference type="ARBA" id="ARBA00004065"/>
    </source>
</evidence>
<reference evidence="18 19" key="1">
    <citation type="journal article" date="1979" name="Int. J. Syst. Evol. Microbiol.">
        <title>Bacillus globisporus subsp. marinus subsp. nov.</title>
        <authorList>
            <person name="Liu H."/>
        </authorList>
    </citation>
    <scope>NUCLEOTIDE SEQUENCE [LARGE SCALE GENOMIC DNA]</scope>
    <source>
        <strain evidence="18 19">DSM 1297</strain>
    </source>
</reference>
<comment type="similarity">
    <text evidence="5 14 16">Belongs to the RNase HII family.</text>
</comment>
<dbReference type="PANTHER" id="PTHR10954:SF18">
    <property type="entry name" value="RIBONUCLEASE HII"/>
    <property type="match status" value="1"/>
</dbReference>
<evidence type="ECO:0000256" key="13">
    <source>
        <dbReference type="ARBA" id="ARBA00023211"/>
    </source>
</evidence>
<evidence type="ECO:0000256" key="15">
    <source>
        <dbReference type="PROSITE-ProRule" id="PRU01319"/>
    </source>
</evidence>
<dbReference type="EC" id="3.1.26.4" evidence="6 14"/>
<dbReference type="Proteomes" id="UP001556040">
    <property type="component" value="Unassembled WGS sequence"/>
</dbReference>
<evidence type="ECO:0000256" key="14">
    <source>
        <dbReference type="HAMAP-Rule" id="MF_00052"/>
    </source>
</evidence>
<evidence type="ECO:0000256" key="11">
    <source>
        <dbReference type="ARBA" id="ARBA00022759"/>
    </source>
</evidence>
<dbReference type="PANTHER" id="PTHR10954">
    <property type="entry name" value="RIBONUCLEASE H2 SUBUNIT A"/>
    <property type="match status" value="1"/>
</dbReference>
<evidence type="ECO:0000256" key="8">
    <source>
        <dbReference type="ARBA" id="ARBA00022490"/>
    </source>
</evidence>
<accession>A0ABV3Q3A6</accession>